<feature type="compositionally biased region" description="Basic and acidic residues" evidence="7">
    <location>
        <begin position="570"/>
        <end position="597"/>
    </location>
</feature>
<feature type="transmembrane region" description="Helical" evidence="8">
    <location>
        <begin position="384"/>
        <end position="413"/>
    </location>
</feature>
<dbReference type="PANTHER" id="PTHR21229">
    <property type="entry name" value="LUNG SEVEN TRANSMEMBRANE RECEPTOR"/>
    <property type="match status" value="1"/>
</dbReference>
<dbReference type="EMBL" id="JBANRG010000006">
    <property type="protein sequence ID" value="KAK7465358.1"/>
    <property type="molecule type" value="Genomic_DNA"/>
</dbReference>
<feature type="domain" description="GOST seven transmembrane" evidence="10">
    <location>
        <begin position="246"/>
        <end position="498"/>
    </location>
</feature>
<feature type="compositionally biased region" description="Basic and acidic residues" evidence="7">
    <location>
        <begin position="164"/>
        <end position="177"/>
    </location>
</feature>
<keyword evidence="5 8" id="KW-1133">Transmembrane helix</keyword>
<evidence type="ECO:0000256" key="9">
    <source>
        <dbReference type="SAM" id="SignalP"/>
    </source>
</evidence>
<evidence type="ECO:0000256" key="4">
    <source>
        <dbReference type="ARBA" id="ARBA00022729"/>
    </source>
</evidence>
<evidence type="ECO:0000313" key="13">
    <source>
        <dbReference type="Proteomes" id="UP001498398"/>
    </source>
</evidence>
<keyword evidence="3 8" id="KW-0812">Transmembrane</keyword>
<accession>A0ABR1JW75</accession>
<protein>
    <submittedName>
        <fullName evidence="12">Uncharacterized protein</fullName>
    </submittedName>
</protein>
<feature type="region of interest" description="Disordered" evidence="7">
    <location>
        <begin position="130"/>
        <end position="183"/>
    </location>
</feature>
<feature type="chain" id="PRO_5046655157" evidence="9">
    <location>
        <begin position="20"/>
        <end position="597"/>
    </location>
</feature>
<gene>
    <name evidence="12" type="ORF">VKT23_005337</name>
</gene>
<name>A0ABR1JW75_9AGAR</name>
<keyword evidence="6 8" id="KW-0472">Membrane</keyword>
<dbReference type="PANTHER" id="PTHR21229:SF1">
    <property type="entry name" value="GH17801P"/>
    <property type="match status" value="1"/>
</dbReference>
<comment type="similarity">
    <text evidence="2">Belongs to the LU7TM family.</text>
</comment>
<dbReference type="Proteomes" id="UP001498398">
    <property type="component" value="Unassembled WGS sequence"/>
</dbReference>
<dbReference type="Pfam" id="PF21902">
    <property type="entry name" value="PTM1-like_N"/>
    <property type="match status" value="1"/>
</dbReference>
<evidence type="ECO:0000259" key="11">
    <source>
        <dbReference type="Pfam" id="PF21902"/>
    </source>
</evidence>
<evidence type="ECO:0000256" key="3">
    <source>
        <dbReference type="ARBA" id="ARBA00022692"/>
    </source>
</evidence>
<dbReference type="Pfam" id="PF06814">
    <property type="entry name" value="GOST_TM"/>
    <property type="match status" value="1"/>
</dbReference>
<feature type="region of interest" description="Disordered" evidence="7">
    <location>
        <begin position="528"/>
        <end position="597"/>
    </location>
</feature>
<evidence type="ECO:0000256" key="6">
    <source>
        <dbReference type="ARBA" id="ARBA00023136"/>
    </source>
</evidence>
<reference evidence="12 13" key="1">
    <citation type="submission" date="2024-01" db="EMBL/GenBank/DDBJ databases">
        <title>A draft genome for the cacao thread blight pathogen Marasmiellus scandens.</title>
        <authorList>
            <person name="Baruah I.K."/>
            <person name="Leung J."/>
            <person name="Bukari Y."/>
            <person name="Amoako-Attah I."/>
            <person name="Meinhardt L.W."/>
            <person name="Bailey B.A."/>
            <person name="Cohen S.P."/>
        </authorList>
    </citation>
    <scope>NUCLEOTIDE SEQUENCE [LARGE SCALE GENOMIC DNA]</scope>
    <source>
        <strain evidence="12 13">GH-19</strain>
    </source>
</reference>
<evidence type="ECO:0000256" key="7">
    <source>
        <dbReference type="SAM" id="MobiDB-lite"/>
    </source>
</evidence>
<proteinExistence type="inferred from homology"/>
<dbReference type="InterPro" id="IPR053938">
    <property type="entry name" value="PTM1-like_N"/>
</dbReference>
<keyword evidence="13" id="KW-1185">Reference proteome</keyword>
<evidence type="ECO:0000256" key="8">
    <source>
        <dbReference type="SAM" id="Phobius"/>
    </source>
</evidence>
<feature type="transmembrane region" description="Helical" evidence="8">
    <location>
        <begin position="315"/>
        <end position="342"/>
    </location>
</feature>
<organism evidence="12 13">
    <name type="scientific">Marasmiellus scandens</name>
    <dbReference type="NCBI Taxonomy" id="2682957"/>
    <lineage>
        <taxon>Eukaryota</taxon>
        <taxon>Fungi</taxon>
        <taxon>Dikarya</taxon>
        <taxon>Basidiomycota</taxon>
        <taxon>Agaricomycotina</taxon>
        <taxon>Agaricomycetes</taxon>
        <taxon>Agaricomycetidae</taxon>
        <taxon>Agaricales</taxon>
        <taxon>Marasmiineae</taxon>
        <taxon>Omphalotaceae</taxon>
        <taxon>Marasmiellus</taxon>
    </lineage>
</organism>
<comment type="subcellular location">
    <subcellularLocation>
        <location evidence="1">Membrane</location>
        <topology evidence="1">Multi-pass membrane protein</topology>
    </subcellularLocation>
</comment>
<sequence>MIPGLLLLFLPFFSLLSFAYEVRVEDTDFSRQVCSGMWGNDKTYINVTFEPSSQGQVAMVIYEWADAPYLGKITSMTDEYLPKTYVCTSGAIAAGFCSEAEAGKFILDLPAGKTINDTTFWSAAVKLSGTSSTSSSREDVSSSGFWNNPDGNPTPPADNYTSPWRRDTHTLSSRDNENPSPDDILVYSEPIQYLVRHTGYYCVAVVPLTAEGELTERQDTNVHPPYSAVVFFRNKFDGKLPATDYPKVNFYLAMFIVYGVLAAAWGWLCYQNSQDLLPLQYYLSGLVGLLVIEMVANWAYYRYLNAHGKSTASTVFLIVVAILDAGRNSMSFFMLLVVSLGLSVVKESLGRTMLKCQILAGAHFIFGILYAIGIVELELESTSALILLLFVIPLAFTLSGFLLWIMYSLNATIAQLRARKQRYKLSMFEKLHKILMFTVLVIAIFFVVSSFSFSGRLAEDYAAKSWKVRWWLLDGWLALLYLVSFSMIAYLWRPSPNNARLAMSDEIAQDEEDAEDYDLEALENRTRAREDDEATLVGGRRGPGSLAEDSVVFEIGDDDDDHSPVTAKSRHSERLSGEHAEEERRGLMNGDGRDRSD</sequence>
<evidence type="ECO:0000313" key="12">
    <source>
        <dbReference type="EMBL" id="KAK7465358.1"/>
    </source>
</evidence>
<comment type="caution">
    <text evidence="12">The sequence shown here is derived from an EMBL/GenBank/DDBJ whole genome shotgun (WGS) entry which is preliminary data.</text>
</comment>
<feature type="transmembrane region" description="Helical" evidence="8">
    <location>
        <begin position="434"/>
        <end position="453"/>
    </location>
</feature>
<feature type="transmembrane region" description="Helical" evidence="8">
    <location>
        <begin position="354"/>
        <end position="372"/>
    </location>
</feature>
<feature type="transmembrane region" description="Helical" evidence="8">
    <location>
        <begin position="282"/>
        <end position="303"/>
    </location>
</feature>
<feature type="domain" description="PTM1-like N-terminal" evidence="11">
    <location>
        <begin position="31"/>
        <end position="119"/>
    </location>
</feature>
<evidence type="ECO:0000256" key="5">
    <source>
        <dbReference type="ARBA" id="ARBA00022989"/>
    </source>
</evidence>
<feature type="transmembrane region" description="Helical" evidence="8">
    <location>
        <begin position="250"/>
        <end position="270"/>
    </location>
</feature>
<feature type="signal peptide" evidence="9">
    <location>
        <begin position="1"/>
        <end position="19"/>
    </location>
</feature>
<feature type="transmembrane region" description="Helical" evidence="8">
    <location>
        <begin position="473"/>
        <end position="492"/>
    </location>
</feature>
<evidence type="ECO:0000259" key="10">
    <source>
        <dbReference type="Pfam" id="PF06814"/>
    </source>
</evidence>
<keyword evidence="4 9" id="KW-0732">Signal</keyword>
<dbReference type="InterPro" id="IPR009637">
    <property type="entry name" value="GPR107/GPR108-like"/>
</dbReference>
<evidence type="ECO:0000256" key="2">
    <source>
        <dbReference type="ARBA" id="ARBA00007883"/>
    </source>
</evidence>
<dbReference type="InterPro" id="IPR053937">
    <property type="entry name" value="GOST_TM"/>
</dbReference>
<evidence type="ECO:0000256" key="1">
    <source>
        <dbReference type="ARBA" id="ARBA00004141"/>
    </source>
</evidence>